<dbReference type="InterPro" id="IPR025315">
    <property type="entry name" value="DUF4220"/>
</dbReference>
<feature type="transmembrane region" description="Helical" evidence="1">
    <location>
        <begin position="108"/>
        <end position="127"/>
    </location>
</feature>
<feature type="transmembrane region" description="Helical" evidence="1">
    <location>
        <begin position="251"/>
        <end position="270"/>
    </location>
</feature>
<feature type="transmembrane region" description="Helical" evidence="1">
    <location>
        <begin position="133"/>
        <end position="151"/>
    </location>
</feature>
<evidence type="ECO:0000313" key="3">
    <source>
        <dbReference type="EMBL" id="PKU61797.1"/>
    </source>
</evidence>
<keyword evidence="1" id="KW-1133">Transmembrane helix</keyword>
<evidence type="ECO:0000259" key="2">
    <source>
        <dbReference type="Pfam" id="PF13968"/>
    </source>
</evidence>
<feature type="domain" description="DUF4220" evidence="2">
    <location>
        <begin position="50"/>
        <end position="271"/>
    </location>
</feature>
<keyword evidence="4" id="KW-1185">Reference proteome</keyword>
<dbReference type="EMBL" id="KZ504580">
    <property type="protein sequence ID" value="PKU61797.1"/>
    <property type="molecule type" value="Genomic_DNA"/>
</dbReference>
<sequence length="280" mass="32379">MEIPLKYKQLWNNGDVHVLILLSLSIQIILIFLGRLRRTSTSRWIQIVVWANYLLANWVADFVLGQLSSSMDDSSSSNVVLTFWAPFLILHLGGHDAITAYSTEDNELWVHLLGLGYEFFISFYVLFRSLPNTRLLVPTLLIFLVAIIKYVERSYSLFKASIKGIQSSVSSSHITLPTKDLNVLVQAFWLYSIIKPYFVDFFRILPQYEESKNIVMEMPIEDFLMVLRKDLSYAYDEFYTKAIVNHSIPGYVLQVIFSTCILLAFSLFILEPKDDFNNLM</sequence>
<proteinExistence type="predicted"/>
<dbReference type="PANTHER" id="PTHR31325">
    <property type="entry name" value="OS01G0798800 PROTEIN-RELATED"/>
    <property type="match status" value="1"/>
</dbReference>
<dbReference type="AlphaFoldDB" id="A0A2I0VEF8"/>
<accession>A0A2I0VEF8</accession>
<keyword evidence="1" id="KW-0812">Transmembrane</keyword>
<reference evidence="3 4" key="2">
    <citation type="journal article" date="2017" name="Nature">
        <title>The Apostasia genome and the evolution of orchids.</title>
        <authorList>
            <person name="Zhang G.Q."/>
            <person name="Liu K.W."/>
            <person name="Li Z."/>
            <person name="Lohaus R."/>
            <person name="Hsiao Y.Y."/>
            <person name="Niu S.C."/>
            <person name="Wang J.Y."/>
            <person name="Lin Y.C."/>
            <person name="Xu Q."/>
            <person name="Chen L.J."/>
            <person name="Yoshida K."/>
            <person name="Fujiwara S."/>
            <person name="Wang Z.W."/>
            <person name="Zhang Y.Q."/>
            <person name="Mitsuda N."/>
            <person name="Wang M."/>
            <person name="Liu G.H."/>
            <person name="Pecoraro L."/>
            <person name="Huang H.X."/>
            <person name="Xiao X.J."/>
            <person name="Lin M."/>
            <person name="Wu X.Y."/>
            <person name="Wu W.L."/>
            <person name="Chen Y.Y."/>
            <person name="Chang S.B."/>
            <person name="Sakamoto S."/>
            <person name="Ohme-Takagi M."/>
            <person name="Yagi M."/>
            <person name="Zeng S.J."/>
            <person name="Shen C.Y."/>
            <person name="Yeh C.M."/>
            <person name="Luo Y.B."/>
            <person name="Tsai W.C."/>
            <person name="Van de Peer Y."/>
            <person name="Liu Z.J."/>
        </authorList>
    </citation>
    <scope>NUCLEOTIDE SEQUENCE [LARGE SCALE GENOMIC DNA]</scope>
    <source>
        <tissue evidence="3">The whole plant</tissue>
    </source>
</reference>
<protein>
    <recommendedName>
        <fullName evidence="2">DUF4220 domain-containing protein</fullName>
    </recommendedName>
</protein>
<organism evidence="3 4">
    <name type="scientific">Dendrobium catenatum</name>
    <dbReference type="NCBI Taxonomy" id="906689"/>
    <lineage>
        <taxon>Eukaryota</taxon>
        <taxon>Viridiplantae</taxon>
        <taxon>Streptophyta</taxon>
        <taxon>Embryophyta</taxon>
        <taxon>Tracheophyta</taxon>
        <taxon>Spermatophyta</taxon>
        <taxon>Magnoliopsida</taxon>
        <taxon>Liliopsida</taxon>
        <taxon>Asparagales</taxon>
        <taxon>Orchidaceae</taxon>
        <taxon>Epidendroideae</taxon>
        <taxon>Malaxideae</taxon>
        <taxon>Dendrobiinae</taxon>
        <taxon>Dendrobium</taxon>
    </lineage>
</organism>
<feature type="transmembrane region" description="Helical" evidence="1">
    <location>
        <begin position="16"/>
        <end position="35"/>
    </location>
</feature>
<feature type="transmembrane region" description="Helical" evidence="1">
    <location>
        <begin position="79"/>
        <end position="101"/>
    </location>
</feature>
<feature type="transmembrane region" description="Helical" evidence="1">
    <location>
        <begin position="47"/>
        <end position="67"/>
    </location>
</feature>
<evidence type="ECO:0000313" key="4">
    <source>
        <dbReference type="Proteomes" id="UP000233837"/>
    </source>
</evidence>
<dbReference type="Pfam" id="PF13968">
    <property type="entry name" value="DUF4220"/>
    <property type="match status" value="1"/>
</dbReference>
<evidence type="ECO:0000256" key="1">
    <source>
        <dbReference type="SAM" id="Phobius"/>
    </source>
</evidence>
<reference evidence="3 4" key="1">
    <citation type="journal article" date="2016" name="Sci. Rep.">
        <title>The Dendrobium catenatum Lindl. genome sequence provides insights into polysaccharide synthase, floral development and adaptive evolution.</title>
        <authorList>
            <person name="Zhang G.Q."/>
            <person name="Xu Q."/>
            <person name="Bian C."/>
            <person name="Tsai W.C."/>
            <person name="Yeh C.M."/>
            <person name="Liu K.W."/>
            <person name="Yoshida K."/>
            <person name="Zhang L.S."/>
            <person name="Chang S.B."/>
            <person name="Chen F."/>
            <person name="Shi Y."/>
            <person name="Su Y.Y."/>
            <person name="Zhang Y.Q."/>
            <person name="Chen L.J."/>
            <person name="Yin Y."/>
            <person name="Lin M."/>
            <person name="Huang H."/>
            <person name="Deng H."/>
            <person name="Wang Z.W."/>
            <person name="Zhu S.L."/>
            <person name="Zhao X."/>
            <person name="Deng C."/>
            <person name="Niu S.C."/>
            <person name="Huang J."/>
            <person name="Wang M."/>
            <person name="Liu G.H."/>
            <person name="Yang H.J."/>
            <person name="Xiao X.J."/>
            <person name="Hsiao Y.Y."/>
            <person name="Wu W.L."/>
            <person name="Chen Y.Y."/>
            <person name="Mitsuda N."/>
            <person name="Ohme-Takagi M."/>
            <person name="Luo Y.B."/>
            <person name="Van de Peer Y."/>
            <person name="Liu Z.J."/>
        </authorList>
    </citation>
    <scope>NUCLEOTIDE SEQUENCE [LARGE SCALE GENOMIC DNA]</scope>
    <source>
        <tissue evidence="3">The whole plant</tissue>
    </source>
</reference>
<name>A0A2I0VEF8_9ASPA</name>
<dbReference type="Proteomes" id="UP000233837">
    <property type="component" value="Unassembled WGS sequence"/>
</dbReference>
<keyword evidence="1" id="KW-0472">Membrane</keyword>
<gene>
    <name evidence="3" type="ORF">MA16_Dca027930</name>
</gene>